<dbReference type="EMBL" id="WUPT01000002">
    <property type="protein sequence ID" value="MXQ08671.1"/>
    <property type="molecule type" value="Genomic_DNA"/>
</dbReference>
<keyword evidence="17 24" id="KW-0472">Membrane</keyword>
<evidence type="ECO:0000256" key="12">
    <source>
        <dbReference type="ARBA" id="ARBA00022777"/>
    </source>
</evidence>
<feature type="transmembrane region" description="Helical" evidence="24">
    <location>
        <begin position="58"/>
        <end position="80"/>
    </location>
</feature>
<evidence type="ECO:0000256" key="9">
    <source>
        <dbReference type="ARBA" id="ARBA00022692"/>
    </source>
</evidence>
<reference evidence="25 26" key="2">
    <citation type="submission" date="2020-03" db="EMBL/GenBank/DDBJ databases">
        <title>Kangsaoukella pontilimi gen. nov., sp. nov., a new member of the family Rhodobacteraceae isolated from a tidal mudflat.</title>
        <authorList>
            <person name="Kim I.S."/>
        </authorList>
    </citation>
    <scope>NUCLEOTIDE SEQUENCE [LARGE SCALE GENOMIC DNA]</scope>
    <source>
        <strain evidence="25 26">GH1-50</strain>
    </source>
</reference>
<dbReference type="InterPro" id="IPR033718">
    <property type="entry name" value="DAGK_prok"/>
</dbReference>
<keyword evidence="12 24" id="KW-0418">Kinase</keyword>
<evidence type="ECO:0000313" key="26">
    <source>
        <dbReference type="Proteomes" id="UP000480350"/>
    </source>
</evidence>
<dbReference type="CDD" id="cd14264">
    <property type="entry name" value="DAGK_IM"/>
    <property type="match status" value="1"/>
</dbReference>
<comment type="cofactor">
    <cofactor evidence="23">
        <name>Mg(2+)</name>
        <dbReference type="ChEBI" id="CHEBI:18420"/>
    </cofactor>
    <text evidence="23">Mn(2+), Zn(2+), Cd(2+) and Co(2+) support activity to lesser extents.</text>
</comment>
<accession>A0A7C9ME31</accession>
<keyword evidence="9 24" id="KW-0812">Transmembrane</keyword>
<keyword evidence="16 24" id="KW-0443">Lipid metabolism</keyword>
<comment type="caution">
    <text evidence="25">The sequence shown here is derived from an EMBL/GenBank/DDBJ whole genome shotgun (WGS) entry which is preliminary data.</text>
</comment>
<organism evidence="25 26">
    <name type="scientific">Kangsaoukella pontilimi</name>
    <dbReference type="NCBI Taxonomy" id="2691042"/>
    <lineage>
        <taxon>Bacteria</taxon>
        <taxon>Pseudomonadati</taxon>
        <taxon>Pseudomonadota</taxon>
        <taxon>Alphaproteobacteria</taxon>
        <taxon>Rhodobacterales</taxon>
        <taxon>Paracoccaceae</taxon>
        <taxon>Kangsaoukella</taxon>
    </lineage>
</organism>
<evidence type="ECO:0000256" key="1">
    <source>
        <dbReference type="ARBA" id="ARBA00004429"/>
    </source>
</evidence>
<dbReference type="GO" id="GO:0005524">
    <property type="term" value="F:ATP binding"/>
    <property type="evidence" value="ECO:0007669"/>
    <property type="project" value="UniProtKB-KW"/>
</dbReference>
<keyword evidence="15 24" id="KW-1133">Transmembrane helix</keyword>
<evidence type="ECO:0000256" key="8">
    <source>
        <dbReference type="ARBA" id="ARBA00022679"/>
    </source>
</evidence>
<feature type="active site" description="Proton acceptor" evidence="20">
    <location>
        <position position="70"/>
    </location>
</feature>
<keyword evidence="18" id="KW-0594">Phospholipid biosynthesis</keyword>
<feature type="binding site" evidence="21">
    <location>
        <position position="56"/>
    </location>
    <ligand>
        <name>substrate</name>
    </ligand>
</feature>
<evidence type="ECO:0000256" key="10">
    <source>
        <dbReference type="ARBA" id="ARBA00022723"/>
    </source>
</evidence>
<dbReference type="Gene3D" id="1.10.287.3610">
    <property type="match status" value="1"/>
</dbReference>
<comment type="similarity">
    <text evidence="2 24">Belongs to the bacterial diacylglycerol kinase family.</text>
</comment>
<name>A0A7C9ME31_9RHOB</name>
<comment type="catalytic activity">
    <reaction evidence="24">
        <text>a 1,2-diacyl-sn-glycerol + ATP = a 1,2-diacyl-sn-glycero-3-phosphate + ADP + H(+)</text>
        <dbReference type="Rhea" id="RHEA:10272"/>
        <dbReference type="ChEBI" id="CHEBI:15378"/>
        <dbReference type="ChEBI" id="CHEBI:17815"/>
        <dbReference type="ChEBI" id="CHEBI:30616"/>
        <dbReference type="ChEBI" id="CHEBI:58608"/>
        <dbReference type="ChEBI" id="CHEBI:456216"/>
        <dbReference type="EC" id="2.7.1.107"/>
    </reaction>
</comment>
<dbReference type="GO" id="GO:0005886">
    <property type="term" value="C:plasma membrane"/>
    <property type="evidence" value="ECO:0007669"/>
    <property type="project" value="UniProtKB-SubCell"/>
</dbReference>
<feature type="binding site" evidence="21">
    <location>
        <begin position="23"/>
        <end position="26"/>
    </location>
    <ligand>
        <name>substrate</name>
    </ligand>
</feature>
<evidence type="ECO:0000256" key="15">
    <source>
        <dbReference type="ARBA" id="ARBA00022989"/>
    </source>
</evidence>
<dbReference type="GO" id="GO:0046872">
    <property type="term" value="F:metal ion binding"/>
    <property type="evidence" value="ECO:0007669"/>
    <property type="project" value="UniProtKB-KW"/>
</dbReference>
<keyword evidence="13 22" id="KW-0067">ATP-binding</keyword>
<evidence type="ECO:0000256" key="2">
    <source>
        <dbReference type="ARBA" id="ARBA00005967"/>
    </source>
</evidence>
<dbReference type="Pfam" id="PF01219">
    <property type="entry name" value="DAGK_prokar"/>
    <property type="match status" value="1"/>
</dbReference>
<dbReference type="RefSeq" id="WP_160764581.1">
    <property type="nucleotide sequence ID" value="NZ_WUPT01000002.1"/>
</dbReference>
<keyword evidence="19 24" id="KW-1208">Phospholipid metabolism</keyword>
<feature type="binding site" evidence="21">
    <location>
        <position position="70"/>
    </location>
    <ligand>
        <name>substrate</name>
    </ligand>
</feature>
<dbReference type="InterPro" id="IPR036945">
    <property type="entry name" value="DAGK_sf"/>
</dbReference>
<dbReference type="Proteomes" id="UP000480350">
    <property type="component" value="Unassembled WGS sequence"/>
</dbReference>
<keyword evidence="6" id="KW-0444">Lipid biosynthesis</keyword>
<feature type="binding site" evidence="23">
    <location>
        <position position="77"/>
    </location>
    <ligand>
        <name>a divalent metal cation</name>
        <dbReference type="ChEBI" id="CHEBI:60240"/>
    </ligand>
</feature>
<feature type="transmembrane region" description="Helical" evidence="24">
    <location>
        <begin position="34"/>
        <end position="51"/>
    </location>
</feature>
<dbReference type="AlphaFoldDB" id="A0A7C9ME31"/>
<feature type="transmembrane region" description="Helical" evidence="24">
    <location>
        <begin position="100"/>
        <end position="121"/>
    </location>
</feature>
<protein>
    <recommendedName>
        <fullName evidence="4 24">Diacylglycerol kinase</fullName>
        <ecNumber evidence="3 24">2.7.1.107</ecNumber>
    </recommendedName>
</protein>
<keyword evidence="11 22" id="KW-0547">Nucleotide-binding</keyword>
<dbReference type="EC" id="2.7.1.107" evidence="3 24"/>
<dbReference type="GO" id="GO:0004143">
    <property type="term" value="F:ATP-dependent diacylglycerol kinase activity"/>
    <property type="evidence" value="ECO:0007669"/>
    <property type="project" value="UniProtKB-EC"/>
</dbReference>
<gene>
    <name evidence="25" type="ORF">GQ651_12515</name>
</gene>
<dbReference type="PANTHER" id="PTHR34299">
    <property type="entry name" value="DIACYLGLYCEROL KINASE"/>
    <property type="match status" value="1"/>
</dbReference>
<evidence type="ECO:0000256" key="14">
    <source>
        <dbReference type="ARBA" id="ARBA00022842"/>
    </source>
</evidence>
<dbReference type="PROSITE" id="PS01069">
    <property type="entry name" value="DAGK_PROKAR"/>
    <property type="match status" value="1"/>
</dbReference>
<evidence type="ECO:0000256" key="16">
    <source>
        <dbReference type="ARBA" id="ARBA00023098"/>
    </source>
</evidence>
<proteinExistence type="inferred from homology"/>
<evidence type="ECO:0000256" key="3">
    <source>
        <dbReference type="ARBA" id="ARBA00012133"/>
    </source>
</evidence>
<evidence type="ECO:0000256" key="7">
    <source>
        <dbReference type="ARBA" id="ARBA00022519"/>
    </source>
</evidence>
<evidence type="ECO:0000256" key="22">
    <source>
        <dbReference type="PIRSR" id="PIRSR600829-3"/>
    </source>
</evidence>
<evidence type="ECO:0000256" key="19">
    <source>
        <dbReference type="ARBA" id="ARBA00023264"/>
    </source>
</evidence>
<evidence type="ECO:0000313" key="25">
    <source>
        <dbReference type="EMBL" id="MXQ08671.1"/>
    </source>
</evidence>
<evidence type="ECO:0000256" key="21">
    <source>
        <dbReference type="PIRSR" id="PIRSR600829-2"/>
    </source>
</evidence>
<evidence type="ECO:0000256" key="13">
    <source>
        <dbReference type="ARBA" id="ARBA00022840"/>
    </source>
</evidence>
<keyword evidence="10 23" id="KW-0479">Metal-binding</keyword>
<evidence type="ECO:0000256" key="23">
    <source>
        <dbReference type="PIRSR" id="PIRSR600829-4"/>
    </source>
</evidence>
<evidence type="ECO:0000256" key="5">
    <source>
        <dbReference type="ARBA" id="ARBA00022475"/>
    </source>
</evidence>
<feature type="binding site" evidence="21">
    <location>
        <position position="99"/>
    </location>
    <ligand>
        <name>substrate</name>
    </ligand>
</feature>
<keyword evidence="26" id="KW-1185">Reference proteome</keyword>
<dbReference type="PANTHER" id="PTHR34299:SF1">
    <property type="entry name" value="DIACYLGLYCEROL KINASE"/>
    <property type="match status" value="1"/>
</dbReference>
<keyword evidence="7 24" id="KW-0997">Cell inner membrane</keyword>
<feature type="binding site" evidence="22">
    <location>
        <begin position="86"/>
        <end position="88"/>
    </location>
    <ligand>
        <name>ATP</name>
        <dbReference type="ChEBI" id="CHEBI:30616"/>
    </ligand>
</feature>
<keyword evidence="8 24" id="KW-0808">Transferase</keyword>
<dbReference type="GO" id="GO:0006654">
    <property type="term" value="P:phosphatidic acid biosynthetic process"/>
    <property type="evidence" value="ECO:0007669"/>
    <property type="project" value="InterPro"/>
</dbReference>
<evidence type="ECO:0000256" key="20">
    <source>
        <dbReference type="PIRSR" id="PIRSR600829-1"/>
    </source>
</evidence>
<evidence type="ECO:0000256" key="18">
    <source>
        <dbReference type="ARBA" id="ARBA00023209"/>
    </source>
</evidence>
<comment type="subcellular location">
    <subcellularLocation>
        <location evidence="1 24">Cell inner membrane</location>
        <topology evidence="1 24">Multi-pass membrane protein</topology>
    </subcellularLocation>
</comment>
<evidence type="ECO:0000256" key="11">
    <source>
        <dbReference type="ARBA" id="ARBA00022741"/>
    </source>
</evidence>
<reference evidence="25 26" key="1">
    <citation type="submission" date="2019-12" db="EMBL/GenBank/DDBJ databases">
        <authorList>
            <person name="Lee S.D."/>
        </authorList>
    </citation>
    <scope>NUCLEOTIDE SEQUENCE [LARGE SCALE GENOMIC DNA]</scope>
    <source>
        <strain evidence="25 26">GH1-50</strain>
    </source>
</reference>
<keyword evidence="14 23" id="KW-0460">Magnesium</keyword>
<evidence type="ECO:0000256" key="4">
    <source>
        <dbReference type="ARBA" id="ARBA00017575"/>
    </source>
</evidence>
<dbReference type="InterPro" id="IPR000829">
    <property type="entry name" value="DAGK"/>
</dbReference>
<comment type="function">
    <text evidence="24">Catalyzes the ATP-dependent phosphorylation of sn-l,2-diacylglycerol (DAG) to phosphatidic acid. Involved in the recycling of diacylglycerol produced as a by-product during membrane-derived oligosaccharide (MDO) biosynthesis.</text>
</comment>
<keyword evidence="5" id="KW-1003">Cell membrane</keyword>
<evidence type="ECO:0000256" key="17">
    <source>
        <dbReference type="ARBA" id="ARBA00023136"/>
    </source>
</evidence>
<evidence type="ECO:0000256" key="24">
    <source>
        <dbReference type="RuleBase" id="RU363065"/>
    </source>
</evidence>
<feature type="binding site" evidence="22">
    <location>
        <position position="77"/>
    </location>
    <ligand>
        <name>ATP</name>
        <dbReference type="ChEBI" id="CHEBI:30616"/>
    </ligand>
</feature>
<evidence type="ECO:0000256" key="6">
    <source>
        <dbReference type="ARBA" id="ARBA00022516"/>
    </source>
</evidence>
<feature type="binding site" evidence="22">
    <location>
        <begin position="95"/>
        <end position="96"/>
    </location>
    <ligand>
        <name>ATP</name>
        <dbReference type="ChEBI" id="CHEBI:30616"/>
    </ligand>
</feature>
<sequence>MNAIRAFFERLRWRIIWSAAGVRDAWVHQHSFRSWVWANLVSGGLAIWLPLEGGERALILALGVLVLAAEAMNTAIEYTVDYISTERHPLAGRAKDAGSAGVFLTAIAAGVAWVAILVRLVTA</sequence>